<accession>X6P459</accession>
<proteinExistence type="predicted"/>
<gene>
    <name evidence="1" type="ORF">RFI_03766</name>
</gene>
<sequence>MKKKMFVKTIYMYTLYIHIILRELDNAYFEGIIKPNKISGRCPSSESQLMSFADAAEKNQFAVAVSFSQKAWQLVSNKEKSNSTLENLVNEWVKSDLETIVKIGSRNDREGWVNVFKSLDARMSAHDTKHMNEWRLSENFRCAAHWWAKKCLTDKLNGLCEQYSTIQQEELEAEQISGWDRLSNRVKGLETDVQLSDHVVAKFMDQLEDWTMEKVTIGTERLTGIIWKKAFESSSCEYAYQLITNPIQTFYETFNKEFDTNTSYLKSQPLWNGKTILEHIKKNKKENIIIYFFFFS</sequence>
<evidence type="ECO:0000313" key="2">
    <source>
        <dbReference type="Proteomes" id="UP000023152"/>
    </source>
</evidence>
<evidence type="ECO:0000313" key="1">
    <source>
        <dbReference type="EMBL" id="ETO33340.1"/>
    </source>
</evidence>
<organism evidence="1 2">
    <name type="scientific">Reticulomyxa filosa</name>
    <dbReference type="NCBI Taxonomy" id="46433"/>
    <lineage>
        <taxon>Eukaryota</taxon>
        <taxon>Sar</taxon>
        <taxon>Rhizaria</taxon>
        <taxon>Retaria</taxon>
        <taxon>Foraminifera</taxon>
        <taxon>Monothalamids</taxon>
        <taxon>Reticulomyxidae</taxon>
        <taxon>Reticulomyxa</taxon>
    </lineage>
</organism>
<dbReference type="AlphaFoldDB" id="X6P459"/>
<name>X6P459_RETFI</name>
<comment type="caution">
    <text evidence="1">The sequence shown here is derived from an EMBL/GenBank/DDBJ whole genome shotgun (WGS) entry which is preliminary data.</text>
</comment>
<keyword evidence="2" id="KW-1185">Reference proteome</keyword>
<reference evidence="1 2" key="1">
    <citation type="journal article" date="2013" name="Curr. Biol.">
        <title>The Genome of the Foraminiferan Reticulomyxa filosa.</title>
        <authorList>
            <person name="Glockner G."/>
            <person name="Hulsmann N."/>
            <person name="Schleicher M."/>
            <person name="Noegel A.A."/>
            <person name="Eichinger L."/>
            <person name="Gallinger C."/>
            <person name="Pawlowski J."/>
            <person name="Sierra R."/>
            <person name="Euteneuer U."/>
            <person name="Pillet L."/>
            <person name="Moustafa A."/>
            <person name="Platzer M."/>
            <person name="Groth M."/>
            <person name="Szafranski K."/>
            <person name="Schliwa M."/>
        </authorList>
    </citation>
    <scope>NUCLEOTIDE SEQUENCE [LARGE SCALE GENOMIC DNA]</scope>
</reference>
<protein>
    <submittedName>
        <fullName evidence="1">Uncharacterized protein</fullName>
    </submittedName>
</protein>
<dbReference type="EMBL" id="ASPP01003476">
    <property type="protein sequence ID" value="ETO33340.1"/>
    <property type="molecule type" value="Genomic_DNA"/>
</dbReference>
<dbReference type="Proteomes" id="UP000023152">
    <property type="component" value="Unassembled WGS sequence"/>
</dbReference>